<evidence type="ECO:0008006" key="3">
    <source>
        <dbReference type="Google" id="ProtNLM"/>
    </source>
</evidence>
<accession>A0A1C7FFA5</accession>
<protein>
    <recommendedName>
        <fullName evidence="3">N-acetyltransferase domain-containing protein</fullName>
    </recommendedName>
</protein>
<dbReference type="SUPFAM" id="SSF55729">
    <property type="entry name" value="Acyl-CoA N-acyltransferases (Nat)"/>
    <property type="match status" value="1"/>
</dbReference>
<dbReference type="RefSeq" id="WP_065546049.1">
    <property type="nucleotide sequence ID" value="NZ_CP016415.1"/>
</dbReference>
<dbReference type="EMBL" id="CP016415">
    <property type="protein sequence ID" value="ANU38103.1"/>
    <property type="molecule type" value="Genomic_DNA"/>
</dbReference>
<dbReference type="Proteomes" id="UP000092528">
    <property type="component" value="Chromosome 2"/>
</dbReference>
<organism evidence="1 2">
    <name type="scientific">Vibrio scophthalmi</name>
    <dbReference type="NCBI Taxonomy" id="45658"/>
    <lineage>
        <taxon>Bacteria</taxon>
        <taxon>Pseudomonadati</taxon>
        <taxon>Pseudomonadota</taxon>
        <taxon>Gammaproteobacteria</taxon>
        <taxon>Vibrionales</taxon>
        <taxon>Vibrionaceae</taxon>
        <taxon>Vibrio</taxon>
    </lineage>
</organism>
<dbReference type="PATRIC" id="fig|45658.7.peg.2999"/>
<reference evidence="1 2" key="1">
    <citation type="submission" date="2016-07" db="EMBL/GenBank/DDBJ databases">
        <title>Genome sequencing of Vibrio scophthalmi strain VS-05, an isolated from Paralichthys olivaceus.</title>
        <authorList>
            <person name="Han H.-J."/>
        </authorList>
    </citation>
    <scope>NUCLEOTIDE SEQUENCE [LARGE SCALE GENOMIC DNA]</scope>
    <source>
        <strain evidence="1 2">VS-05</strain>
    </source>
</reference>
<proteinExistence type="predicted"/>
<dbReference type="GeneID" id="96874581"/>
<evidence type="ECO:0000313" key="2">
    <source>
        <dbReference type="Proteomes" id="UP000092528"/>
    </source>
</evidence>
<dbReference type="AlphaFoldDB" id="A0A1C7FFA5"/>
<name>A0A1C7FFA5_9VIBR</name>
<dbReference type="Gene3D" id="3.40.630.30">
    <property type="match status" value="1"/>
</dbReference>
<dbReference type="InterPro" id="IPR016181">
    <property type="entry name" value="Acyl_CoA_acyltransferase"/>
</dbReference>
<gene>
    <name evidence="1" type="ORF">VSVS05_03057</name>
</gene>
<sequence length="182" mass="20731">MIFRSATANDVASLIQLQHDCYMDNLNQQQLHDGFLDAVLTKSQLISAIKHQRAIYVAELDRQVVAMAVCAPWPYWHFSPTMRTVARNIGQIEMQGCALTRSNSLLWGPVCVQHGYRGQGIFASLFEYARTQSSAQYRYIYTVIHQANRRSRSAHINKVLFVNKGALSIDQQPFTQLVRTAR</sequence>
<evidence type="ECO:0000313" key="1">
    <source>
        <dbReference type="EMBL" id="ANU38103.1"/>
    </source>
</evidence>
<keyword evidence="2" id="KW-1185">Reference proteome</keyword>